<feature type="domain" description="Acyl-CoA oxidase/dehydrogenase middle" evidence="1">
    <location>
        <begin position="131"/>
        <end position="225"/>
    </location>
</feature>
<dbReference type="InterPro" id="IPR037069">
    <property type="entry name" value="AcylCoA_DH/ox_N_sf"/>
</dbReference>
<dbReference type="EMBL" id="VLLC01000023">
    <property type="protein sequence ID" value="TWI68170.1"/>
    <property type="molecule type" value="Genomic_DNA"/>
</dbReference>
<name>A0A562RIK6_9BACT</name>
<dbReference type="Gene3D" id="2.40.110.10">
    <property type="entry name" value="Butyryl-CoA Dehydrogenase, subunit A, domain 2"/>
    <property type="match status" value="1"/>
</dbReference>
<dbReference type="InterPro" id="IPR006091">
    <property type="entry name" value="Acyl-CoA_Oxase/DH_mid-dom"/>
</dbReference>
<dbReference type="GO" id="GO:0050660">
    <property type="term" value="F:flavin adenine dinucleotide binding"/>
    <property type="evidence" value="ECO:0007669"/>
    <property type="project" value="InterPro"/>
</dbReference>
<dbReference type="InterPro" id="IPR013786">
    <property type="entry name" value="AcylCoA_DH/ox_N"/>
</dbReference>
<dbReference type="AlphaFoldDB" id="A0A562RIK6"/>
<evidence type="ECO:0000259" key="2">
    <source>
        <dbReference type="Pfam" id="PF02771"/>
    </source>
</evidence>
<comment type="caution">
    <text evidence="3">The sequence shown here is derived from an EMBL/GenBank/DDBJ whole genome shotgun (WGS) entry which is preliminary data.</text>
</comment>
<accession>A0A562RIK6</accession>
<organism evidence="3 4">
    <name type="scientific">Desulfobotulus alkaliphilus</name>
    <dbReference type="NCBI Taxonomy" id="622671"/>
    <lineage>
        <taxon>Bacteria</taxon>
        <taxon>Pseudomonadati</taxon>
        <taxon>Thermodesulfobacteriota</taxon>
        <taxon>Desulfobacteria</taxon>
        <taxon>Desulfobacterales</taxon>
        <taxon>Desulfobacteraceae</taxon>
        <taxon>Desulfobotulus</taxon>
    </lineage>
</organism>
<dbReference type="Gene3D" id="1.10.540.10">
    <property type="entry name" value="Acyl-CoA dehydrogenase/oxidase, N-terminal domain"/>
    <property type="match status" value="1"/>
</dbReference>
<dbReference type="Pfam" id="PF02770">
    <property type="entry name" value="Acyl-CoA_dh_M"/>
    <property type="match status" value="1"/>
</dbReference>
<dbReference type="GO" id="GO:0003995">
    <property type="term" value="F:acyl-CoA dehydrogenase activity"/>
    <property type="evidence" value="ECO:0007669"/>
    <property type="project" value="TreeGrafter"/>
</dbReference>
<dbReference type="Proteomes" id="UP000318307">
    <property type="component" value="Unassembled WGS sequence"/>
</dbReference>
<proteinExistence type="predicted"/>
<keyword evidence="4" id="KW-1185">Reference proteome</keyword>
<gene>
    <name evidence="3" type="ORF">LZ24_02652</name>
</gene>
<dbReference type="RefSeq" id="WP_186443136.1">
    <property type="nucleotide sequence ID" value="NZ_VLLC01000023.1"/>
</dbReference>
<dbReference type="InterPro" id="IPR009100">
    <property type="entry name" value="AcylCoA_DH/oxidase_NM_dom_sf"/>
</dbReference>
<feature type="domain" description="Acyl-CoA dehydrogenase/oxidase N-terminal" evidence="2">
    <location>
        <begin position="19"/>
        <end position="127"/>
    </location>
</feature>
<dbReference type="SUPFAM" id="SSF56645">
    <property type="entry name" value="Acyl-CoA dehydrogenase NM domain-like"/>
    <property type="match status" value="1"/>
</dbReference>
<evidence type="ECO:0000259" key="1">
    <source>
        <dbReference type="Pfam" id="PF02770"/>
    </source>
</evidence>
<evidence type="ECO:0000313" key="3">
    <source>
        <dbReference type="EMBL" id="TWI68170.1"/>
    </source>
</evidence>
<dbReference type="PANTHER" id="PTHR43884:SF12">
    <property type="entry name" value="ISOVALERYL-COA DEHYDROGENASE, MITOCHONDRIAL-RELATED"/>
    <property type="match status" value="1"/>
</dbReference>
<protein>
    <submittedName>
        <fullName evidence="3">Acyl-CoA dehydrogenase</fullName>
    </submittedName>
</protein>
<dbReference type="Pfam" id="PF02771">
    <property type="entry name" value="Acyl-CoA_dh_N"/>
    <property type="match status" value="1"/>
</dbReference>
<reference evidence="3 4" key="1">
    <citation type="submission" date="2019-07" db="EMBL/GenBank/DDBJ databases">
        <title>Genome sequencing of 100 strains of the haloalkaliphilic chemolithoautotrophic sulfur-oxidizing bacterium Thioalkalivibrio.</title>
        <authorList>
            <person name="Muyzer G."/>
        </authorList>
    </citation>
    <scope>NUCLEOTIDE SEQUENCE [LARGE SCALE GENOMIC DNA]</scope>
    <source>
        <strain evidence="3 4">ASO4-4</strain>
    </source>
</reference>
<evidence type="ECO:0000313" key="4">
    <source>
        <dbReference type="Proteomes" id="UP000318307"/>
    </source>
</evidence>
<sequence>MRKPDLFHDLLDFPHALPELRRLAEEFAKNATGQFPDLACQHPMPPGIWEEAGESGLLGIGIPEENGGQGGGFADIAAAGAEICFASACPGLALSVLLHHLTASFAIAGLGTKEQRHQLLPRLATGKLSASMAISEPGTGASPKGLRTKAEKTETGWILSGHKTFITNASLAGLFIVMAVTGEKDGKKDFSAFLVPAENPGVSVMDLGPLPFFRPAPHGEIRLDRAELPDTALLGEGGKALHMLAKPFRGIEDALMAGAVAGGLAVLLSKCCRDLKAGPVPPEEKHMTMGLIQARIAGLSAMASRAAHSHPPSPVAERLNLAIRHGAAEILRELRCATEGCYLQTDTLILFKDMEKSGSIAGNVAAMRQAQMGKLLMG</sequence>
<dbReference type="InterPro" id="IPR046373">
    <property type="entry name" value="Acyl-CoA_Oxase/DH_mid-dom_sf"/>
</dbReference>
<dbReference type="PANTHER" id="PTHR43884">
    <property type="entry name" value="ACYL-COA DEHYDROGENASE"/>
    <property type="match status" value="1"/>
</dbReference>